<dbReference type="HAMAP" id="MF_00422">
    <property type="entry name" value="SecE"/>
    <property type="match status" value="1"/>
</dbReference>
<evidence type="ECO:0000256" key="5">
    <source>
        <dbReference type="ARBA" id="ARBA00022927"/>
    </source>
</evidence>
<evidence type="ECO:0000313" key="11">
    <source>
        <dbReference type="Proteomes" id="UP000469440"/>
    </source>
</evidence>
<dbReference type="GO" id="GO:0008320">
    <property type="term" value="F:protein transmembrane transporter activity"/>
    <property type="evidence" value="ECO:0007669"/>
    <property type="project" value="UniProtKB-UniRule"/>
</dbReference>
<evidence type="ECO:0000256" key="3">
    <source>
        <dbReference type="ARBA" id="ARBA00022475"/>
    </source>
</evidence>
<dbReference type="EMBL" id="VWXL01000053">
    <property type="protein sequence ID" value="MVB11290.1"/>
    <property type="molecule type" value="Genomic_DNA"/>
</dbReference>
<keyword evidence="2 9" id="KW-0813">Transport</keyword>
<dbReference type="Pfam" id="PF00584">
    <property type="entry name" value="SecE"/>
    <property type="match status" value="1"/>
</dbReference>
<dbReference type="InterPro" id="IPR038379">
    <property type="entry name" value="SecE_sf"/>
</dbReference>
<evidence type="ECO:0000256" key="2">
    <source>
        <dbReference type="ARBA" id="ARBA00022448"/>
    </source>
</evidence>
<dbReference type="OrthoDB" id="9799073at2"/>
<evidence type="ECO:0000256" key="6">
    <source>
        <dbReference type="ARBA" id="ARBA00022989"/>
    </source>
</evidence>
<gene>
    <name evidence="9 10" type="primary">secE</name>
    <name evidence="10" type="ORF">CAFE_19990</name>
</gene>
<keyword evidence="11" id="KW-1185">Reference proteome</keyword>
<dbReference type="Proteomes" id="UP000469440">
    <property type="component" value="Unassembled WGS sequence"/>
</dbReference>
<keyword evidence="7 9" id="KW-0811">Translocation</keyword>
<dbReference type="InterPro" id="IPR005807">
    <property type="entry name" value="SecE_bac"/>
</dbReference>
<evidence type="ECO:0000256" key="7">
    <source>
        <dbReference type="ARBA" id="ARBA00023010"/>
    </source>
</evidence>
<dbReference type="GO" id="GO:0005886">
    <property type="term" value="C:plasma membrane"/>
    <property type="evidence" value="ECO:0007669"/>
    <property type="project" value="UniProtKB-SubCell"/>
</dbReference>
<proteinExistence type="inferred from homology"/>
<comment type="similarity">
    <text evidence="9">Belongs to the SecE/SEC61-gamma family.</text>
</comment>
<dbReference type="GO" id="GO:0006605">
    <property type="term" value="P:protein targeting"/>
    <property type="evidence" value="ECO:0007669"/>
    <property type="project" value="UniProtKB-UniRule"/>
</dbReference>
<comment type="caution">
    <text evidence="10">The sequence shown here is derived from an EMBL/GenBank/DDBJ whole genome shotgun (WGS) entry which is preliminary data.</text>
</comment>
<keyword evidence="6 9" id="KW-1133">Transmembrane helix</keyword>
<evidence type="ECO:0000313" key="10">
    <source>
        <dbReference type="EMBL" id="MVB11290.1"/>
    </source>
</evidence>
<keyword evidence="4 9" id="KW-0812">Transmembrane</keyword>
<dbReference type="GO" id="GO:0065002">
    <property type="term" value="P:intracellular protein transmembrane transport"/>
    <property type="evidence" value="ECO:0007669"/>
    <property type="project" value="UniProtKB-UniRule"/>
</dbReference>
<keyword evidence="5 9" id="KW-0653">Protein transport</keyword>
<reference evidence="10 11" key="1">
    <citation type="submission" date="2019-09" db="EMBL/GenBank/DDBJ databases">
        <title>Genome sequence of Clostridium sp. EA1.</title>
        <authorList>
            <person name="Poehlein A."/>
            <person name="Bengelsdorf F.R."/>
            <person name="Daniel R."/>
        </authorList>
    </citation>
    <scope>NUCLEOTIDE SEQUENCE [LARGE SCALE GENOMIC DNA]</scope>
    <source>
        <strain evidence="10 11">EA1</strain>
    </source>
</reference>
<feature type="transmembrane region" description="Helical" evidence="9">
    <location>
        <begin position="47"/>
        <end position="73"/>
    </location>
</feature>
<keyword evidence="3 9" id="KW-1003">Cell membrane</keyword>
<dbReference type="Gene3D" id="1.20.5.1030">
    <property type="entry name" value="Preprotein translocase secy subunit"/>
    <property type="match status" value="1"/>
</dbReference>
<dbReference type="PANTHER" id="PTHR33910:SF1">
    <property type="entry name" value="PROTEIN TRANSLOCASE SUBUNIT SECE"/>
    <property type="match status" value="1"/>
</dbReference>
<comment type="subcellular location">
    <subcellularLocation>
        <location evidence="9">Cell membrane</location>
        <topology evidence="9">Single-pass membrane protein</topology>
    </subcellularLocation>
    <subcellularLocation>
        <location evidence="1">Membrane</location>
    </subcellularLocation>
</comment>
<dbReference type="GO" id="GO:0009306">
    <property type="term" value="P:protein secretion"/>
    <property type="evidence" value="ECO:0007669"/>
    <property type="project" value="UniProtKB-UniRule"/>
</dbReference>
<comment type="function">
    <text evidence="9">Essential subunit of the Sec protein translocation channel SecYEG. Clamps together the 2 halves of SecY. May contact the channel plug during translocation.</text>
</comment>
<dbReference type="AlphaFoldDB" id="A0A6N8I0L7"/>
<dbReference type="PANTHER" id="PTHR33910">
    <property type="entry name" value="PROTEIN TRANSLOCASE SUBUNIT SECE"/>
    <property type="match status" value="1"/>
</dbReference>
<evidence type="ECO:0000256" key="1">
    <source>
        <dbReference type="ARBA" id="ARBA00004370"/>
    </source>
</evidence>
<comment type="subunit">
    <text evidence="9">Component of the Sec protein translocase complex. Heterotrimer consisting of SecY, SecE and SecG subunits. The heterotrimers can form oligomers, although 1 heterotrimer is thought to be able to translocate proteins. Interacts with the ribosome. Interacts with SecDF, and other proteins may be involved. Interacts with SecA.</text>
</comment>
<dbReference type="RefSeq" id="WP_066649903.1">
    <property type="nucleotide sequence ID" value="NZ_VWXL01000053.1"/>
</dbReference>
<keyword evidence="8 9" id="KW-0472">Membrane</keyword>
<evidence type="ECO:0000256" key="9">
    <source>
        <dbReference type="HAMAP-Rule" id="MF_00422"/>
    </source>
</evidence>
<sequence>MADKSGKKENFFTKAGKSISKFFRETKSEAKKMVWPTPRSVFKNTGVVLATIIVIGLFVFGLDTLLVNLLGLIMNVAK</sequence>
<dbReference type="NCBIfam" id="TIGR00964">
    <property type="entry name" value="secE_bact"/>
    <property type="match status" value="1"/>
</dbReference>
<organism evidence="10 11">
    <name type="scientific">Caproicibacter fermentans</name>
    <dbReference type="NCBI Taxonomy" id="2576756"/>
    <lineage>
        <taxon>Bacteria</taxon>
        <taxon>Bacillati</taxon>
        <taxon>Bacillota</taxon>
        <taxon>Clostridia</taxon>
        <taxon>Eubacteriales</taxon>
        <taxon>Acutalibacteraceae</taxon>
        <taxon>Caproicibacter</taxon>
    </lineage>
</organism>
<dbReference type="PROSITE" id="PS01067">
    <property type="entry name" value="SECE_SEC61G"/>
    <property type="match status" value="1"/>
</dbReference>
<evidence type="ECO:0000256" key="8">
    <source>
        <dbReference type="ARBA" id="ARBA00023136"/>
    </source>
</evidence>
<name>A0A6N8I0L7_9FIRM</name>
<dbReference type="PRINTS" id="PR01650">
    <property type="entry name" value="SECETRNLCASE"/>
</dbReference>
<protein>
    <recommendedName>
        <fullName evidence="9">Protein translocase subunit SecE</fullName>
    </recommendedName>
</protein>
<accession>A0A6N8I0L7</accession>
<dbReference type="InterPro" id="IPR001901">
    <property type="entry name" value="Translocase_SecE/Sec61-g"/>
</dbReference>
<evidence type="ECO:0000256" key="4">
    <source>
        <dbReference type="ARBA" id="ARBA00022692"/>
    </source>
</evidence>
<dbReference type="GO" id="GO:0043952">
    <property type="term" value="P:protein transport by the Sec complex"/>
    <property type="evidence" value="ECO:0007669"/>
    <property type="project" value="UniProtKB-UniRule"/>
</dbReference>